<comment type="caution">
    <text evidence="1">The sequence shown here is derived from an EMBL/GenBank/DDBJ whole genome shotgun (WGS) entry which is preliminary data.</text>
</comment>
<accession>A0AAD7U2G7</accession>
<organism evidence="1 2">
    <name type="scientific">Trametes cubensis</name>
    <dbReference type="NCBI Taxonomy" id="1111947"/>
    <lineage>
        <taxon>Eukaryota</taxon>
        <taxon>Fungi</taxon>
        <taxon>Dikarya</taxon>
        <taxon>Basidiomycota</taxon>
        <taxon>Agaricomycotina</taxon>
        <taxon>Agaricomycetes</taxon>
        <taxon>Polyporales</taxon>
        <taxon>Polyporaceae</taxon>
        <taxon>Trametes</taxon>
    </lineage>
</organism>
<sequence length="443" mass="49516">MDYLKDQINDAYANASPPPARTSSTPVSVLRMEDSLELCGMTPEEAEQLQKEMDDVAKWEESNKQAADALYQQIVWRPKAFPALPPPQRYQVPLPSDTDSRFKINISVSGQLGMKLECEGTQSNLALITQSVDNATLCLDEEISGPVIWTQRVYFATEAAVKMTPTPTPKDPLQEYTLAHLIALLLVKQRRHLASLKPDDRTLQYFVGTDAIPPQGNCTISRSSLYATAIRRRLLQTGMWCYFLQLEIREASASSPSKARADRRSKATKGISLAGWRIPIPLPRDVDSAFSIPITVLGEPGLQIILCEWIFKQMPSETITRTVDSANQCIDGLVGGKRLCVHRGYFPSQRGSEIYVSTKYPPEPGFTVAHMLTHIIRKQYDGWIKSYGRIGTKAKLKDVVGPGEVALPDAEVGYENLYIVAIRRSTGADGRLRWFPQLEVRFQ</sequence>
<dbReference type="EMBL" id="JAPEVG010000033">
    <property type="protein sequence ID" value="KAJ8494694.1"/>
    <property type="molecule type" value="Genomic_DNA"/>
</dbReference>
<dbReference type="Proteomes" id="UP001215151">
    <property type="component" value="Unassembled WGS sequence"/>
</dbReference>
<evidence type="ECO:0000313" key="2">
    <source>
        <dbReference type="Proteomes" id="UP001215151"/>
    </source>
</evidence>
<dbReference type="AlphaFoldDB" id="A0AAD7U2G7"/>
<protein>
    <submittedName>
        <fullName evidence="1">Uncharacterized protein</fullName>
    </submittedName>
</protein>
<gene>
    <name evidence="1" type="ORF">ONZ51_g2173</name>
</gene>
<proteinExistence type="predicted"/>
<keyword evidence="2" id="KW-1185">Reference proteome</keyword>
<name>A0AAD7U2G7_9APHY</name>
<evidence type="ECO:0000313" key="1">
    <source>
        <dbReference type="EMBL" id="KAJ8494694.1"/>
    </source>
</evidence>
<reference evidence="1" key="1">
    <citation type="submission" date="2022-11" db="EMBL/GenBank/DDBJ databases">
        <title>Genome Sequence of Cubamyces cubensis.</title>
        <authorList>
            <person name="Buettner E."/>
        </authorList>
    </citation>
    <scope>NUCLEOTIDE SEQUENCE</scope>
    <source>
        <strain evidence="1">MPL-01</strain>
    </source>
</reference>